<dbReference type="EC" id="4.1.3.4" evidence="3"/>
<dbReference type="InterPro" id="IPR043594">
    <property type="entry name" value="HMGL"/>
</dbReference>
<evidence type="ECO:0000259" key="7">
    <source>
        <dbReference type="Pfam" id="PF00682"/>
    </source>
</evidence>
<evidence type="ECO:0000256" key="6">
    <source>
        <dbReference type="ARBA" id="ARBA00049877"/>
    </source>
</evidence>
<dbReference type="Proteomes" id="UP000635477">
    <property type="component" value="Unassembled WGS sequence"/>
</dbReference>
<dbReference type="PANTHER" id="PTHR42738">
    <property type="entry name" value="HYDROXYMETHYLGLUTARYL-COA LYASE"/>
    <property type="match status" value="1"/>
</dbReference>
<dbReference type="EMBL" id="JABEYC010000482">
    <property type="protein sequence ID" value="KAF4976850.1"/>
    <property type="molecule type" value="Genomic_DNA"/>
</dbReference>
<dbReference type="OrthoDB" id="10253869at2759"/>
<evidence type="ECO:0000256" key="5">
    <source>
        <dbReference type="ARBA" id="ARBA00023239"/>
    </source>
</evidence>
<dbReference type="GO" id="GO:0006552">
    <property type="term" value="P:L-leucine catabolic process"/>
    <property type="evidence" value="ECO:0007669"/>
    <property type="project" value="TreeGrafter"/>
</dbReference>
<reference evidence="8" key="2">
    <citation type="submission" date="2020-05" db="EMBL/GenBank/DDBJ databases">
        <authorList>
            <person name="Kim H.-S."/>
            <person name="Proctor R.H."/>
            <person name="Brown D.W."/>
        </authorList>
    </citation>
    <scope>NUCLEOTIDE SEQUENCE</scope>
    <source>
        <strain evidence="8">NRRL 22465</strain>
    </source>
</reference>
<evidence type="ECO:0000256" key="2">
    <source>
        <dbReference type="ARBA" id="ARBA00009405"/>
    </source>
</evidence>
<evidence type="ECO:0000256" key="3">
    <source>
        <dbReference type="ARBA" id="ARBA00012910"/>
    </source>
</evidence>
<dbReference type="AlphaFoldDB" id="A0A8H4XJS6"/>
<dbReference type="PANTHER" id="PTHR42738:SF17">
    <property type="entry name" value="HYDROXYMETHYLGLUTARYL-COA LYASE"/>
    <property type="match status" value="1"/>
</dbReference>
<organism evidence="8 9">
    <name type="scientific">Fusarium zealandicum</name>
    <dbReference type="NCBI Taxonomy" id="1053134"/>
    <lineage>
        <taxon>Eukaryota</taxon>
        <taxon>Fungi</taxon>
        <taxon>Dikarya</taxon>
        <taxon>Ascomycota</taxon>
        <taxon>Pezizomycotina</taxon>
        <taxon>Sordariomycetes</taxon>
        <taxon>Hypocreomycetidae</taxon>
        <taxon>Hypocreales</taxon>
        <taxon>Nectriaceae</taxon>
        <taxon>Fusarium</taxon>
        <taxon>Fusarium staphyleae species complex</taxon>
    </lineage>
</organism>
<comment type="catalytic activity">
    <reaction evidence="6">
        <text>(3S)-3-hydroxy-3-methylglutaryl-CoA = acetoacetate + acetyl-CoA</text>
        <dbReference type="Rhea" id="RHEA:24404"/>
        <dbReference type="ChEBI" id="CHEBI:13705"/>
        <dbReference type="ChEBI" id="CHEBI:43074"/>
        <dbReference type="ChEBI" id="CHEBI:57288"/>
        <dbReference type="EC" id="4.1.3.4"/>
    </reaction>
</comment>
<dbReference type="Gene3D" id="3.20.20.70">
    <property type="entry name" value="Aldolase class I"/>
    <property type="match status" value="1"/>
</dbReference>
<gene>
    <name evidence="8" type="ORF">FZEAL_6534</name>
</gene>
<keyword evidence="5" id="KW-0456">Lyase</keyword>
<evidence type="ECO:0000313" key="9">
    <source>
        <dbReference type="Proteomes" id="UP000635477"/>
    </source>
</evidence>
<comment type="similarity">
    <text evidence="2">Belongs to the HMG-CoA lyase family.</text>
</comment>
<dbReference type="GO" id="GO:0004419">
    <property type="term" value="F:hydroxymethylglutaryl-CoA lyase activity"/>
    <property type="evidence" value="ECO:0007669"/>
    <property type="project" value="UniProtKB-EC"/>
</dbReference>
<dbReference type="GO" id="GO:0046951">
    <property type="term" value="P:ketone body biosynthetic process"/>
    <property type="evidence" value="ECO:0007669"/>
    <property type="project" value="TreeGrafter"/>
</dbReference>
<name>A0A8H4XJS6_9HYPO</name>
<protein>
    <recommendedName>
        <fullName evidence="3">hydroxymethylglutaryl-CoA lyase</fullName>
        <ecNumber evidence="3">4.1.3.4</ecNumber>
    </recommendedName>
</protein>
<dbReference type="UniPathway" id="UPA00896">
    <property type="reaction ID" value="UER00863"/>
</dbReference>
<comment type="pathway">
    <text evidence="1">Metabolic intermediate metabolism; (S)-3-hydroxy-3-methylglutaryl-CoA degradation; acetoacetate from (S)-3-hydroxy-3-methylglutaryl-CoA: step 1/1.</text>
</comment>
<dbReference type="GO" id="GO:0046872">
    <property type="term" value="F:metal ion binding"/>
    <property type="evidence" value="ECO:0007669"/>
    <property type="project" value="UniProtKB-KW"/>
</dbReference>
<accession>A0A8H4XJS6</accession>
<comment type="caution">
    <text evidence="8">The sequence shown here is derived from an EMBL/GenBank/DDBJ whole genome shotgun (WGS) entry which is preliminary data.</text>
</comment>
<reference evidence="8" key="1">
    <citation type="journal article" date="2020" name="BMC Genomics">
        <title>Correction to: Identification and distribution of gene clusters required for synthesis of sphingolipid metabolism inhibitors in diverse species of the filamentous fungus Fusarium.</title>
        <authorList>
            <person name="Kim H.S."/>
            <person name="Lohmar J.M."/>
            <person name="Busman M."/>
            <person name="Brown D.W."/>
            <person name="Naumann T.A."/>
            <person name="Divon H.H."/>
            <person name="Lysoe E."/>
            <person name="Uhlig S."/>
            <person name="Proctor R.H."/>
        </authorList>
    </citation>
    <scope>NUCLEOTIDE SEQUENCE</scope>
    <source>
        <strain evidence="8">NRRL 22465</strain>
    </source>
</reference>
<proteinExistence type="inferred from homology"/>
<sequence>MDRVGAQTTTLQIRESKQMETVAPVSDQDIKGWVAMSSSGLPELTSTSGLRGHGRGPRHRLLGHEAERTLASHHHGTSSHFEVGPRDGLQNVRAVVPASVKLALIQKLRYAGLNSIAVTSFVSPKAVPRLSDCRKVMSSPLVRGWLQMPGPQLRLPALVPNIKGLKVALENGIQEVAVFVSATEGFSRANINCSVAEGIERAKAVAAEATGHGLAVRG</sequence>
<evidence type="ECO:0000313" key="8">
    <source>
        <dbReference type="EMBL" id="KAF4976850.1"/>
    </source>
</evidence>
<evidence type="ECO:0000256" key="4">
    <source>
        <dbReference type="ARBA" id="ARBA00022723"/>
    </source>
</evidence>
<dbReference type="InterPro" id="IPR000891">
    <property type="entry name" value="PYR_CT"/>
</dbReference>
<feature type="domain" description="Pyruvate carboxyltransferase" evidence="7">
    <location>
        <begin position="81"/>
        <end position="213"/>
    </location>
</feature>
<dbReference type="Pfam" id="PF00682">
    <property type="entry name" value="HMGL-like"/>
    <property type="match status" value="1"/>
</dbReference>
<keyword evidence="9" id="KW-1185">Reference proteome</keyword>
<evidence type="ECO:0000256" key="1">
    <source>
        <dbReference type="ARBA" id="ARBA00005143"/>
    </source>
</evidence>
<keyword evidence="4" id="KW-0479">Metal-binding</keyword>
<dbReference type="SUPFAM" id="SSF51569">
    <property type="entry name" value="Aldolase"/>
    <property type="match status" value="1"/>
</dbReference>
<dbReference type="InterPro" id="IPR013785">
    <property type="entry name" value="Aldolase_TIM"/>
</dbReference>